<evidence type="ECO:0000313" key="1">
    <source>
        <dbReference type="EMBL" id="PQV64837.1"/>
    </source>
</evidence>
<accession>A0A2S8SVL8</accession>
<dbReference type="InParanoid" id="A0A2S8SVL8"/>
<evidence type="ECO:0000313" key="2">
    <source>
        <dbReference type="Proteomes" id="UP000237684"/>
    </source>
</evidence>
<reference evidence="1 2" key="1">
    <citation type="journal article" date="2018" name="Syst. Appl. Microbiol.">
        <title>Abditibacterium utsteinense sp. nov., the first cultivated member of candidate phylum FBP, isolated from ice-free Antarctic soil samples.</title>
        <authorList>
            <person name="Tahon G."/>
            <person name="Tytgat B."/>
            <person name="Lebbe L."/>
            <person name="Carlier A."/>
            <person name="Willems A."/>
        </authorList>
    </citation>
    <scope>NUCLEOTIDE SEQUENCE [LARGE SCALE GENOMIC DNA]</scope>
    <source>
        <strain evidence="1 2">LMG 29911</strain>
    </source>
</reference>
<name>A0A2S8SVL8_9BACT</name>
<organism evidence="1 2">
    <name type="scientific">Abditibacterium utsteinense</name>
    <dbReference type="NCBI Taxonomy" id="1960156"/>
    <lineage>
        <taxon>Bacteria</taxon>
        <taxon>Pseudomonadati</taxon>
        <taxon>Abditibacteriota</taxon>
        <taxon>Abditibacteriia</taxon>
        <taxon>Abditibacteriales</taxon>
        <taxon>Abditibacteriaceae</taxon>
        <taxon>Abditibacterium</taxon>
    </lineage>
</organism>
<dbReference type="EMBL" id="NIGF01000003">
    <property type="protein sequence ID" value="PQV64837.1"/>
    <property type="molecule type" value="Genomic_DNA"/>
</dbReference>
<sequence length="61" mass="6185">MVPATNGAGLPTGSRLPDGQYEIYATGTDTLANYSSISILVTKKAGVSTRTSATITSAPPL</sequence>
<keyword evidence="2" id="KW-1185">Reference proteome</keyword>
<protein>
    <submittedName>
        <fullName evidence="1">Uncharacterized protein</fullName>
    </submittedName>
</protein>
<dbReference type="RefSeq" id="WP_105482718.1">
    <property type="nucleotide sequence ID" value="NZ_NIGF01000003.1"/>
</dbReference>
<proteinExistence type="predicted"/>
<comment type="caution">
    <text evidence="1">The sequence shown here is derived from an EMBL/GenBank/DDBJ whole genome shotgun (WGS) entry which is preliminary data.</text>
</comment>
<dbReference type="Proteomes" id="UP000237684">
    <property type="component" value="Unassembled WGS sequence"/>
</dbReference>
<gene>
    <name evidence="1" type="ORF">B1R32_103104</name>
</gene>
<dbReference type="AlphaFoldDB" id="A0A2S8SVL8"/>